<evidence type="ECO:0000313" key="2">
    <source>
        <dbReference type="EMBL" id="MFC3199228.1"/>
    </source>
</evidence>
<dbReference type="GO" id="GO:0016779">
    <property type="term" value="F:nucleotidyltransferase activity"/>
    <property type="evidence" value="ECO:0007669"/>
    <property type="project" value="UniProtKB-KW"/>
</dbReference>
<evidence type="ECO:0000259" key="1">
    <source>
        <dbReference type="Pfam" id="PF00899"/>
    </source>
</evidence>
<keyword evidence="2" id="KW-0548">Nucleotidyltransferase</keyword>
<dbReference type="PANTHER" id="PTHR43267:SF3">
    <property type="entry name" value="THIF PROTEIN"/>
    <property type="match status" value="1"/>
</dbReference>
<keyword evidence="3" id="KW-1185">Reference proteome</keyword>
<dbReference type="InterPro" id="IPR045886">
    <property type="entry name" value="ThiF/MoeB/HesA"/>
</dbReference>
<protein>
    <submittedName>
        <fullName evidence="2">ThiF family adenylyltransferase</fullName>
    </submittedName>
</protein>
<dbReference type="Proteomes" id="UP001595526">
    <property type="component" value="Unassembled WGS sequence"/>
</dbReference>
<organism evidence="2 3">
    <name type="scientific">Parapedobacter deserti</name>
    <dbReference type="NCBI Taxonomy" id="1912957"/>
    <lineage>
        <taxon>Bacteria</taxon>
        <taxon>Pseudomonadati</taxon>
        <taxon>Bacteroidota</taxon>
        <taxon>Sphingobacteriia</taxon>
        <taxon>Sphingobacteriales</taxon>
        <taxon>Sphingobacteriaceae</taxon>
        <taxon>Parapedobacter</taxon>
    </lineage>
</organism>
<dbReference type="PANTHER" id="PTHR43267">
    <property type="entry name" value="TRNA THREONYLCARBAMOYLADENOSINE DEHYDRATASE"/>
    <property type="match status" value="1"/>
</dbReference>
<dbReference type="InterPro" id="IPR035985">
    <property type="entry name" value="Ubiquitin-activating_enz"/>
</dbReference>
<dbReference type="Gene3D" id="3.40.50.720">
    <property type="entry name" value="NAD(P)-binding Rossmann-like Domain"/>
    <property type="match status" value="1"/>
</dbReference>
<comment type="caution">
    <text evidence="2">The sequence shown here is derived from an EMBL/GenBank/DDBJ whole genome shotgun (WGS) entry which is preliminary data.</text>
</comment>
<accession>A0ABV7JQS1</accession>
<dbReference type="RefSeq" id="WP_379024638.1">
    <property type="nucleotide sequence ID" value="NZ_JBHRTA010000038.1"/>
</dbReference>
<evidence type="ECO:0000313" key="3">
    <source>
        <dbReference type="Proteomes" id="UP001595526"/>
    </source>
</evidence>
<keyword evidence="2" id="KW-0808">Transferase</keyword>
<dbReference type="EMBL" id="JBHRTA010000038">
    <property type="protein sequence ID" value="MFC3199228.1"/>
    <property type="molecule type" value="Genomic_DNA"/>
</dbReference>
<dbReference type="SUPFAM" id="SSF69572">
    <property type="entry name" value="Activating enzymes of the ubiquitin-like proteins"/>
    <property type="match status" value="1"/>
</dbReference>
<gene>
    <name evidence="2" type="ORF">ACFOET_16505</name>
</gene>
<name>A0ABV7JQS1_9SPHI</name>
<proteinExistence type="predicted"/>
<feature type="domain" description="THIF-type NAD/FAD binding fold" evidence="1">
    <location>
        <begin position="109"/>
        <end position="238"/>
    </location>
</feature>
<dbReference type="InterPro" id="IPR000594">
    <property type="entry name" value="ThiF_NAD_FAD-bd"/>
</dbReference>
<reference evidence="3" key="1">
    <citation type="journal article" date="2019" name="Int. J. Syst. Evol. Microbiol.">
        <title>The Global Catalogue of Microorganisms (GCM) 10K type strain sequencing project: providing services to taxonomists for standard genome sequencing and annotation.</title>
        <authorList>
            <consortium name="The Broad Institute Genomics Platform"/>
            <consortium name="The Broad Institute Genome Sequencing Center for Infectious Disease"/>
            <person name="Wu L."/>
            <person name="Ma J."/>
        </authorList>
    </citation>
    <scope>NUCLEOTIDE SEQUENCE [LARGE SCALE GENOMIC DNA]</scope>
    <source>
        <strain evidence="3">KCTC 52416</strain>
    </source>
</reference>
<dbReference type="CDD" id="cd01483">
    <property type="entry name" value="E1_enzyme_family"/>
    <property type="match status" value="1"/>
</dbReference>
<sequence>MTNQRQETIDYKPIFFRLRHENERQAFDELLRQNPEIRLYDTIKEQLGELARISFPGRTLSEHELNALIFDWTKGFPLETYGVWVYFPWNRNCVHLLEKEEFVKLRTNRNVYKIDFDQVDILRTKKIGIIGLSVGQSIALTMAMERVCGEIRLADFDEIELSNMNRIRVGVQDLGVNKAIVAARQIAEMDPFINVVCYTLGVNDGNIDDFFQKDGKIDVLVEECDSIDVKIFSRLKARSLNVPVVMDTNDRGMLDVERFDREPDRPILHGTVEDLERLPTEQLVQKLRNLTIGEKVNYLSNIIGIQNVSKEMLRSLEELNKTIVGWPQLASAVVLGGAMVTDTCRRILLGEPVPSGRYFVDFEELIRDPASY</sequence>
<dbReference type="Pfam" id="PF00899">
    <property type="entry name" value="ThiF"/>
    <property type="match status" value="1"/>
</dbReference>